<dbReference type="InterPro" id="IPR005079">
    <property type="entry name" value="Peptidase_C45_hydrolase"/>
</dbReference>
<sequence>MQLHFYAISEIGKPGEKWQKLYNTHWPAYQNWLESKKDYKLPTLKASKAALKKYMPEMLPLHRHLCKLVKADRKAAVFLTGFQPPAYVFGCAQAVHKGKEVRLIRNYDYHPHLLEGTQLLSSWNGKKVIATGDCLIGALDGINEDGLAISLSFGGRKKVGYGFGIPFILRYILEFCSTTKEAVVALKRIPSHMAYNVTVVDKSGNHKTVRLVPDKPAIVTEANFATNHQETIHWPENALHNQTLKRSASLEKTLQINKMDPEGILQAFLEPPLYNTRFSEGFGTLYTAVYRPEKGIAELHWPGEKLVQTFENFSEAYTKIDFSKEEQIVSSWEEPGTGKTSSEKYPPEDWKENLAESLVHAVAKENPDLDKSQLEKLRRKILKPGVISWSSFAGFWSKPKNRSAEKDKK</sequence>
<dbReference type="SUPFAM" id="SSF56235">
    <property type="entry name" value="N-terminal nucleophile aminohydrolases (Ntn hydrolases)"/>
    <property type="match status" value="1"/>
</dbReference>
<evidence type="ECO:0000259" key="1">
    <source>
        <dbReference type="Pfam" id="PF03417"/>
    </source>
</evidence>
<organism evidence="2 3">
    <name type="scientific">Christiangramia fulva</name>
    <dbReference type="NCBI Taxonomy" id="2126553"/>
    <lineage>
        <taxon>Bacteria</taxon>
        <taxon>Pseudomonadati</taxon>
        <taxon>Bacteroidota</taxon>
        <taxon>Flavobacteriia</taxon>
        <taxon>Flavobacteriales</taxon>
        <taxon>Flavobacteriaceae</taxon>
        <taxon>Christiangramia</taxon>
    </lineage>
</organism>
<gene>
    <name evidence="2" type="ORF">C7S20_16910</name>
</gene>
<dbReference type="AlphaFoldDB" id="A0A2R3Z958"/>
<reference evidence="3" key="1">
    <citation type="submission" date="2018-03" db="EMBL/GenBank/DDBJ databases">
        <title>Gramella fulva sp. nov., isolated from a dry surface of tidal flat.</title>
        <authorList>
            <person name="Hwang S.H."/>
            <person name="Hwang W.M."/>
            <person name="Kang K."/>
            <person name="Ahn T.-Y."/>
        </authorList>
    </citation>
    <scope>NUCLEOTIDE SEQUENCE [LARGE SCALE GENOMIC DNA]</scope>
    <source>
        <strain evidence="3">SH35</strain>
    </source>
</reference>
<feature type="domain" description="Peptidase C45 hydrolase" evidence="1">
    <location>
        <begin position="100"/>
        <end position="303"/>
    </location>
</feature>
<evidence type="ECO:0000313" key="2">
    <source>
        <dbReference type="EMBL" id="AVR46805.1"/>
    </source>
</evidence>
<keyword evidence="3" id="KW-1185">Reference proteome</keyword>
<dbReference type="EMBL" id="CP028136">
    <property type="protein sequence ID" value="AVR46805.1"/>
    <property type="molecule type" value="Genomic_DNA"/>
</dbReference>
<dbReference type="Pfam" id="PF03417">
    <property type="entry name" value="AAT"/>
    <property type="match status" value="1"/>
</dbReference>
<evidence type="ECO:0000313" key="3">
    <source>
        <dbReference type="Proteomes" id="UP000241507"/>
    </source>
</evidence>
<keyword evidence="2" id="KW-0012">Acyltransferase</keyword>
<proteinExistence type="predicted"/>
<dbReference type="RefSeq" id="WP_107013576.1">
    <property type="nucleotide sequence ID" value="NZ_CP028136.1"/>
</dbReference>
<dbReference type="Proteomes" id="UP000241507">
    <property type="component" value="Chromosome"/>
</dbReference>
<dbReference type="GO" id="GO:0016746">
    <property type="term" value="F:acyltransferase activity"/>
    <property type="evidence" value="ECO:0007669"/>
    <property type="project" value="UniProtKB-KW"/>
</dbReference>
<protein>
    <submittedName>
        <fullName evidence="2">Acyl-CoA--6-aminopenicillanic acid acyltransferase</fullName>
    </submittedName>
</protein>
<dbReference type="InterPro" id="IPR047794">
    <property type="entry name" value="C45_proenzyme-like"/>
</dbReference>
<dbReference type="Gene3D" id="3.60.60.10">
    <property type="entry name" value="Penicillin V Acylase, Chain A"/>
    <property type="match status" value="1"/>
</dbReference>
<name>A0A2R3Z958_9FLAO</name>
<dbReference type="OrthoDB" id="5480874at2"/>
<accession>A0A2R3Z958</accession>
<dbReference type="KEGG" id="grs:C7S20_16910"/>
<keyword evidence="2" id="KW-0808">Transferase</keyword>
<dbReference type="NCBIfam" id="NF040521">
    <property type="entry name" value="C45_proenzyme"/>
    <property type="match status" value="1"/>
</dbReference>
<dbReference type="InterPro" id="IPR029055">
    <property type="entry name" value="Ntn_hydrolases_N"/>
</dbReference>